<evidence type="ECO:0000313" key="2">
    <source>
        <dbReference type="EMBL" id="MXR40723.1"/>
    </source>
</evidence>
<keyword evidence="3" id="KW-1185">Reference proteome</keyword>
<name>A0A6B0SVS5_9EURY</name>
<comment type="caution">
    <text evidence="2">The sequence shown here is derived from an EMBL/GenBank/DDBJ whole genome shotgun (WGS) entry which is preliminary data.</text>
</comment>
<dbReference type="Proteomes" id="UP000437065">
    <property type="component" value="Unassembled WGS sequence"/>
</dbReference>
<keyword evidence="1" id="KW-1133">Transmembrane helix</keyword>
<dbReference type="AlphaFoldDB" id="A0A6B0SVS5"/>
<organism evidence="2 3">
    <name type="scientific">Halobaculum saliterrae</name>
    <dbReference type="NCBI Taxonomy" id="2073113"/>
    <lineage>
        <taxon>Archaea</taxon>
        <taxon>Methanobacteriati</taxon>
        <taxon>Methanobacteriota</taxon>
        <taxon>Stenosarchaea group</taxon>
        <taxon>Halobacteria</taxon>
        <taxon>Halobacteriales</taxon>
        <taxon>Haloferacaceae</taxon>
        <taxon>Halobaculum</taxon>
    </lineage>
</organism>
<feature type="transmembrane region" description="Helical" evidence="1">
    <location>
        <begin position="46"/>
        <end position="63"/>
    </location>
</feature>
<evidence type="ECO:0000256" key="1">
    <source>
        <dbReference type="SAM" id="Phobius"/>
    </source>
</evidence>
<feature type="transmembrane region" description="Helical" evidence="1">
    <location>
        <begin position="16"/>
        <end position="39"/>
    </location>
</feature>
<dbReference type="RefSeq" id="WP_159664136.1">
    <property type="nucleotide sequence ID" value="NZ_WUUS01000003.1"/>
</dbReference>
<reference evidence="2 3" key="1">
    <citation type="submission" date="2019-12" db="EMBL/GenBank/DDBJ databases">
        <title>Isolation and characterization of three novel carbon monoxide-oxidizing members of Halobacteria from salione crusts and soils.</title>
        <authorList>
            <person name="Myers M.R."/>
            <person name="King G.M."/>
        </authorList>
    </citation>
    <scope>NUCLEOTIDE SEQUENCE [LARGE SCALE GENOMIC DNA]</scope>
    <source>
        <strain evidence="2 3">WSA2</strain>
    </source>
</reference>
<accession>A0A6B0SVS5</accession>
<evidence type="ECO:0000313" key="3">
    <source>
        <dbReference type="Proteomes" id="UP000437065"/>
    </source>
</evidence>
<gene>
    <name evidence="2" type="ORF">GRX01_05120</name>
</gene>
<keyword evidence="1" id="KW-0812">Transmembrane</keyword>
<feature type="transmembrane region" description="Helical" evidence="1">
    <location>
        <begin position="83"/>
        <end position="101"/>
    </location>
</feature>
<dbReference type="EMBL" id="WUUS01000003">
    <property type="protein sequence ID" value="MXR40723.1"/>
    <property type="molecule type" value="Genomic_DNA"/>
</dbReference>
<proteinExistence type="predicted"/>
<keyword evidence="1" id="KW-0472">Membrane</keyword>
<protein>
    <submittedName>
        <fullName evidence="2">Uncharacterized protein</fullName>
    </submittedName>
</protein>
<sequence>MVAVYTWWCDDLMTGFTAWVAGASVLNAVVAGVLVLAMYSLMERHIGLGAFGGIAIGAAVIYAEATLGEQMLTVTVAEMKLLVIAAAVGAAVGVTATVLTVKPSLES</sequence>